<dbReference type="EMBL" id="JACASE010000002">
    <property type="protein sequence ID" value="KAF6495690.1"/>
    <property type="molecule type" value="Genomic_DNA"/>
</dbReference>
<reference evidence="3 4" key="1">
    <citation type="journal article" date="2020" name="Nature">
        <title>Six reference-quality genomes reveal evolution of bat adaptations.</title>
        <authorList>
            <person name="Jebb D."/>
            <person name="Huang Z."/>
            <person name="Pippel M."/>
            <person name="Hughes G.M."/>
            <person name="Lavrichenko K."/>
            <person name="Devanna P."/>
            <person name="Winkler S."/>
            <person name="Jermiin L.S."/>
            <person name="Skirmuntt E.C."/>
            <person name="Katzourakis A."/>
            <person name="Burkitt-Gray L."/>
            <person name="Ray D.A."/>
            <person name="Sullivan K.A.M."/>
            <person name="Roscito J.G."/>
            <person name="Kirilenko B.M."/>
            <person name="Davalos L.M."/>
            <person name="Corthals A.P."/>
            <person name="Power M.L."/>
            <person name="Jones G."/>
            <person name="Ransome R.D."/>
            <person name="Dechmann D.K.N."/>
            <person name="Locatelli A.G."/>
            <person name="Puechmaille S.J."/>
            <person name="Fedrigo O."/>
            <person name="Jarvis E.D."/>
            <person name="Hiller M."/>
            <person name="Vernes S.C."/>
            <person name="Myers E.W."/>
            <person name="Teeling E.C."/>
        </authorList>
    </citation>
    <scope>NUCLEOTIDE SEQUENCE [LARGE SCALE GENOMIC DNA]</scope>
    <source>
        <strain evidence="3">MRouAeg1</strain>
        <tissue evidence="3">Muscle</tissue>
    </source>
</reference>
<proteinExistence type="predicted"/>
<feature type="region of interest" description="Disordered" evidence="1">
    <location>
        <begin position="1"/>
        <end position="31"/>
    </location>
</feature>
<dbReference type="Proteomes" id="UP000593571">
    <property type="component" value="Unassembled WGS sequence"/>
</dbReference>
<protein>
    <submittedName>
        <fullName evidence="3">Uncharacterized protein</fullName>
    </submittedName>
</protein>
<evidence type="ECO:0000256" key="1">
    <source>
        <dbReference type="SAM" id="MobiDB-lite"/>
    </source>
</evidence>
<keyword evidence="4" id="KW-1185">Reference proteome</keyword>
<accession>A0A7J8JGU7</accession>
<name>A0A7J8JGU7_ROUAE</name>
<keyword evidence="2" id="KW-0472">Membrane</keyword>
<gene>
    <name evidence="3" type="ORF">HJG63_010096</name>
</gene>
<keyword evidence="2" id="KW-1133">Transmembrane helix</keyword>
<keyword evidence="2" id="KW-0812">Transmembrane</keyword>
<organism evidence="3 4">
    <name type="scientific">Rousettus aegyptiacus</name>
    <name type="common">Egyptian fruit bat</name>
    <name type="synonym">Pteropus aegyptiacus</name>
    <dbReference type="NCBI Taxonomy" id="9407"/>
    <lineage>
        <taxon>Eukaryota</taxon>
        <taxon>Metazoa</taxon>
        <taxon>Chordata</taxon>
        <taxon>Craniata</taxon>
        <taxon>Vertebrata</taxon>
        <taxon>Euteleostomi</taxon>
        <taxon>Mammalia</taxon>
        <taxon>Eutheria</taxon>
        <taxon>Laurasiatheria</taxon>
        <taxon>Chiroptera</taxon>
        <taxon>Yinpterochiroptera</taxon>
        <taxon>Pteropodoidea</taxon>
        <taxon>Pteropodidae</taxon>
        <taxon>Rousettinae</taxon>
        <taxon>Rousettus</taxon>
    </lineage>
</organism>
<feature type="transmembrane region" description="Helical" evidence="2">
    <location>
        <begin position="48"/>
        <end position="71"/>
    </location>
</feature>
<comment type="caution">
    <text evidence="3">The sequence shown here is derived from an EMBL/GenBank/DDBJ whole genome shotgun (WGS) entry which is preliminary data.</text>
</comment>
<evidence type="ECO:0000313" key="4">
    <source>
        <dbReference type="Proteomes" id="UP000593571"/>
    </source>
</evidence>
<sequence>MGHNSMPYGGGPATMSASEAPGTGPGTPQLPSKYSSSEHIKAYFLKTAIFFFLLLYIRVCGFSISAIELVVHREIFTASLFYSGLLDRHWAPEGSRPGHSTVPRCGVWRECLWSFIEGKMHGRPNACSSPRLGWNLLPALTSTENNNRAITLWLL</sequence>
<evidence type="ECO:0000313" key="3">
    <source>
        <dbReference type="EMBL" id="KAF6495690.1"/>
    </source>
</evidence>
<evidence type="ECO:0000256" key="2">
    <source>
        <dbReference type="SAM" id="Phobius"/>
    </source>
</evidence>
<dbReference type="AlphaFoldDB" id="A0A7J8JGU7"/>